<evidence type="ECO:0000313" key="3">
    <source>
        <dbReference type="Proteomes" id="UP000661607"/>
    </source>
</evidence>
<comment type="caution">
    <text evidence="2">The sequence shown here is derived from an EMBL/GenBank/DDBJ whole genome shotgun (WGS) entry which is preliminary data.</text>
</comment>
<dbReference type="RefSeq" id="WP_192773291.1">
    <property type="nucleotide sequence ID" value="NZ_BAAASY010000023.1"/>
</dbReference>
<dbReference type="CDD" id="cd04301">
    <property type="entry name" value="NAT_SF"/>
    <property type="match status" value="1"/>
</dbReference>
<evidence type="ECO:0000313" key="2">
    <source>
        <dbReference type="EMBL" id="MBE1557754.1"/>
    </source>
</evidence>
<reference evidence="2 3" key="1">
    <citation type="submission" date="2020-10" db="EMBL/GenBank/DDBJ databases">
        <title>Sequencing the genomes of 1000 actinobacteria strains.</title>
        <authorList>
            <person name="Klenk H.-P."/>
        </authorList>
    </citation>
    <scope>NUCLEOTIDE SEQUENCE [LARGE SCALE GENOMIC DNA]</scope>
    <source>
        <strain evidence="2 3">DSM 43748</strain>
    </source>
</reference>
<dbReference type="SUPFAM" id="SSF55729">
    <property type="entry name" value="Acyl-CoA N-acyltransferases (Nat)"/>
    <property type="match status" value="2"/>
</dbReference>
<dbReference type="PANTHER" id="PTHR43441">
    <property type="entry name" value="RIBOSOMAL-PROTEIN-SERINE ACETYLTRANSFERASE"/>
    <property type="match status" value="1"/>
</dbReference>
<dbReference type="PANTHER" id="PTHR43441:SF10">
    <property type="entry name" value="ACETYLTRANSFERASE"/>
    <property type="match status" value="1"/>
</dbReference>
<protein>
    <submittedName>
        <fullName evidence="2">RimJ/RimL family protein N-acetyltransferase</fullName>
    </submittedName>
</protein>
<dbReference type="Pfam" id="PF13302">
    <property type="entry name" value="Acetyltransf_3"/>
    <property type="match status" value="2"/>
</dbReference>
<proteinExistence type="predicted"/>
<gene>
    <name evidence="2" type="ORF">H4W81_000533</name>
</gene>
<organism evidence="2 3">
    <name type="scientific">Nonomuraea africana</name>
    <dbReference type="NCBI Taxonomy" id="46171"/>
    <lineage>
        <taxon>Bacteria</taxon>
        <taxon>Bacillati</taxon>
        <taxon>Actinomycetota</taxon>
        <taxon>Actinomycetes</taxon>
        <taxon>Streptosporangiales</taxon>
        <taxon>Streptosporangiaceae</taxon>
        <taxon>Nonomuraea</taxon>
    </lineage>
</organism>
<keyword evidence="3" id="KW-1185">Reference proteome</keyword>
<evidence type="ECO:0000259" key="1">
    <source>
        <dbReference type="PROSITE" id="PS51186"/>
    </source>
</evidence>
<dbReference type="Gene3D" id="3.40.630.30">
    <property type="match status" value="2"/>
</dbReference>
<dbReference type="Proteomes" id="UP000661607">
    <property type="component" value="Unassembled WGS sequence"/>
</dbReference>
<dbReference type="EMBL" id="JADBEF010000001">
    <property type="protein sequence ID" value="MBE1557754.1"/>
    <property type="molecule type" value="Genomic_DNA"/>
</dbReference>
<dbReference type="InterPro" id="IPR000182">
    <property type="entry name" value="GNAT_dom"/>
</dbReference>
<dbReference type="InterPro" id="IPR016181">
    <property type="entry name" value="Acyl_CoA_acyltransferase"/>
</dbReference>
<dbReference type="PROSITE" id="PS51186">
    <property type="entry name" value="GNAT"/>
    <property type="match status" value="2"/>
</dbReference>
<dbReference type="InterPro" id="IPR051908">
    <property type="entry name" value="Ribosomal_N-acetyltransferase"/>
</dbReference>
<accession>A0ABR9K6X5</accession>
<sequence length="361" mass="38878">MSVFDPRPRITTDRLVLRPFLPGDADAIRAAVRAGHRFLPPGAPGHVAAVADWLSAGVHELQRSGFGLHLAMVDDQERVVGAISLFRTQWGAGVTEVGYGVHPLHRGRGFATEALRGLSEWVFATTTLHRIELRTALTNSASIRVAEKAGYAYEGVLRAAEPADDGPQDLVVFGLLRGSTGAPNAFVHEELVTPRLVLRRFSAADVPDLTATAADDLTQLRTGLPRDYTEAHGRAYALSICEQHRLNGGGIAWAVAEKETGRFVASVDLKGTEWGHRATEVGYMTAPWARGKGYAGEAVLAIARWLFARHGFQRLQLRAAVSNLASQRVAEKAGFVREGVARNGAGGEDLVVFSLIPSDLP</sequence>
<feature type="domain" description="N-acetyltransferase" evidence="1">
    <location>
        <begin position="15"/>
        <end position="178"/>
    </location>
</feature>
<feature type="domain" description="N-acetyltransferase" evidence="1">
    <location>
        <begin position="196"/>
        <end position="357"/>
    </location>
</feature>
<name>A0ABR9K6X5_9ACTN</name>